<keyword evidence="3" id="KW-1185">Reference proteome</keyword>
<feature type="compositionally biased region" description="Acidic residues" evidence="1">
    <location>
        <begin position="193"/>
        <end position="214"/>
    </location>
</feature>
<evidence type="ECO:0000313" key="2">
    <source>
        <dbReference type="EMBL" id="CAK9065017.1"/>
    </source>
</evidence>
<evidence type="ECO:0000313" key="3">
    <source>
        <dbReference type="Proteomes" id="UP001642484"/>
    </source>
</evidence>
<comment type="caution">
    <text evidence="2">The sequence shown here is derived from an EMBL/GenBank/DDBJ whole genome shotgun (WGS) entry which is preliminary data.</text>
</comment>
<feature type="compositionally biased region" description="Acidic residues" evidence="1">
    <location>
        <begin position="229"/>
        <end position="268"/>
    </location>
</feature>
<protein>
    <submittedName>
        <fullName evidence="2">Uncharacterized protein</fullName>
    </submittedName>
</protein>
<gene>
    <name evidence="2" type="ORF">CCMP2556_LOCUS31964</name>
</gene>
<feature type="compositionally biased region" description="Basic and acidic residues" evidence="1">
    <location>
        <begin position="58"/>
        <end position="164"/>
    </location>
</feature>
<name>A0ABP0NPC7_9DINO</name>
<feature type="region of interest" description="Disordered" evidence="1">
    <location>
        <begin position="1"/>
        <end position="341"/>
    </location>
</feature>
<accession>A0ABP0NPC7</accession>
<evidence type="ECO:0000256" key="1">
    <source>
        <dbReference type="SAM" id="MobiDB-lite"/>
    </source>
</evidence>
<feature type="compositionally biased region" description="Basic and acidic residues" evidence="1">
    <location>
        <begin position="315"/>
        <end position="341"/>
    </location>
</feature>
<dbReference type="Proteomes" id="UP001642484">
    <property type="component" value="Unassembled WGS sequence"/>
</dbReference>
<organism evidence="2 3">
    <name type="scientific">Durusdinium trenchii</name>
    <dbReference type="NCBI Taxonomy" id="1381693"/>
    <lineage>
        <taxon>Eukaryota</taxon>
        <taxon>Sar</taxon>
        <taxon>Alveolata</taxon>
        <taxon>Dinophyceae</taxon>
        <taxon>Suessiales</taxon>
        <taxon>Symbiodiniaceae</taxon>
        <taxon>Durusdinium</taxon>
    </lineage>
</organism>
<reference evidence="2 3" key="1">
    <citation type="submission" date="2024-02" db="EMBL/GenBank/DDBJ databases">
        <authorList>
            <person name="Chen Y."/>
            <person name="Shah S."/>
            <person name="Dougan E. K."/>
            <person name="Thang M."/>
            <person name="Chan C."/>
        </authorList>
    </citation>
    <scope>NUCLEOTIDE SEQUENCE [LARGE SCALE GENOMIC DNA]</scope>
</reference>
<sequence length="618" mass="70932">MRQWWDRYKVKREEPEVTDKKVSKKSKAEAKKKGEKAEKKKTKGKEEEEKTTKKKTKEKKEAREEVKGKKVKDDGEVKENKAQSKKRQVAENAKESTKLRSEEKNKKSKTEEEEKDKKAKSEDAETKKKKAKSEEEEKKKAKSEEEEKKKAKSEEEKKKAKSEEEPVAVPSPNDSDDEDSEDTSSDDVKESASEDEAEEDSDSASGDEEDEDSEPANKGKKGILKTAKEDEESESSEDEAESSEDEDDDGTEAEEQEEEEEEEEESESEEPRPKEKKRRRGSDGSDSEEEKTKKKKKKKEKKQEKTEKVKRKERKEKEDDDGKEREEKKKELTKNSTSHRKEWQQFSRWLKNSRRCPAKIIAACKSSETRRQLFADYLESGDFGQVSAKFEHKLEETQRTKLRYGFRNEQWLRKNHGDTKAVKIMKPKREMGLTIPDPELPGEPDCLLYFVMVEFNIDDVKELRRITQIEMSGHLDADGLKAFVEAGGCLDGNQHLSISELSGPGGMKNVAAAMGSFGSGKIKKGKGGPKEVPKKEDAKKARAYFMQVEIEEPLNKAQSLLQRVLKDANSCRFEHCYQDEDLMHQVSKIASRCHVNTMEVTTLSRYTGLLELFVHSSR</sequence>
<feature type="compositionally biased region" description="Acidic residues" evidence="1">
    <location>
        <begin position="174"/>
        <end position="185"/>
    </location>
</feature>
<proteinExistence type="predicted"/>
<feature type="compositionally biased region" description="Basic and acidic residues" evidence="1">
    <location>
        <begin position="1"/>
        <end position="51"/>
    </location>
</feature>
<dbReference type="EMBL" id="CAXAMN010021967">
    <property type="protein sequence ID" value="CAK9065017.1"/>
    <property type="molecule type" value="Genomic_DNA"/>
</dbReference>